<dbReference type="GO" id="GO:0016597">
    <property type="term" value="F:amino acid binding"/>
    <property type="evidence" value="ECO:0007669"/>
    <property type="project" value="UniProtKB-UniRule"/>
</dbReference>
<sequence length="389" mass="43162">MKSMGFSSDDVVLIEKGNKPGEPYVITVNCPDKTGLGCDLCRIILDFGLSISKGDVSTDGKWCYVVLWVIPHSFSSNIRWASLKDQLVSVCPSNSASFYFNQQSDSKSASSPQVYLLKFCGLDRKGLLHDVTKVFCELELTIQRVKVMTTPDDKVMDMFFVTDNLELLHTKKRRDDTCRSLYAILGDSCISCDLQLSGPEYEALQHGVSSPPPTVAEELFCCELSEKENLSHALTPDLNKLKSPSIAYGRFSSITKGFRDVDLFIQQKDGKKLLDSEKQSSLCFRLKVEMLHPLRVTISNRGPDTELLVANPVEICGKGRPRVFYDVTLALKVLGICIFSAEIGRNLTSIVNGKSTGKPVILNFEKPTSIFKQSSTVEVPPMHGFQSMS</sequence>
<keyword evidence="5" id="KW-1185">Reference proteome</keyword>
<dbReference type="InterPro" id="IPR056805">
    <property type="entry name" value="ACT_ACR9/10_C"/>
</dbReference>
<name>A0A4Y7LIM5_PAPSO</name>
<protein>
    <recommendedName>
        <fullName evidence="2">ACT domain-containing protein ACR</fullName>
    </recommendedName>
    <alternativeName>
        <fullName evidence="2">Protein ACT DOMAIN REPEATS</fullName>
    </alternativeName>
</protein>
<evidence type="ECO:0000313" key="5">
    <source>
        <dbReference type="Proteomes" id="UP000316621"/>
    </source>
</evidence>
<dbReference type="InterPro" id="IPR040217">
    <property type="entry name" value="ACR1-12"/>
</dbReference>
<dbReference type="InterPro" id="IPR002912">
    <property type="entry name" value="ACT_dom"/>
</dbReference>
<dbReference type="STRING" id="3469.A0A4Y7LIM5"/>
<dbReference type="AlphaFoldDB" id="A0A4Y7LIM5"/>
<feature type="domain" description="ACT" evidence="3">
    <location>
        <begin position="116"/>
        <end position="199"/>
    </location>
</feature>
<dbReference type="Pfam" id="PF24914">
    <property type="entry name" value="ACR10_N"/>
    <property type="match status" value="1"/>
</dbReference>
<keyword evidence="1 2" id="KW-0677">Repeat</keyword>
<dbReference type="OMA" id="LEICIFK"/>
<dbReference type="PANTHER" id="PTHR31096">
    <property type="entry name" value="ACT DOMAIN-CONTAINING PROTEIN ACR4-RELATED"/>
    <property type="match status" value="1"/>
</dbReference>
<dbReference type="SUPFAM" id="SSF55021">
    <property type="entry name" value="ACT-like"/>
    <property type="match status" value="2"/>
</dbReference>
<comment type="function">
    <text evidence="2">Binds amino acids.</text>
</comment>
<dbReference type="PROSITE" id="PS51671">
    <property type="entry name" value="ACT"/>
    <property type="match status" value="1"/>
</dbReference>
<dbReference type="Pfam" id="PF24926">
    <property type="entry name" value="ACT_ACR9_C"/>
    <property type="match status" value="1"/>
</dbReference>
<accession>A0A4Y7LIM5</accession>
<dbReference type="Gramene" id="RZC83965">
    <property type="protein sequence ID" value="RZC83965"/>
    <property type="gene ID" value="C5167_046753"/>
</dbReference>
<dbReference type="InterPro" id="IPR045865">
    <property type="entry name" value="ACT-like_dom_sf"/>
</dbReference>
<dbReference type="Pfam" id="PF24931">
    <property type="entry name" value="ACT_ACR9_3rd"/>
    <property type="match status" value="1"/>
</dbReference>
<evidence type="ECO:0000256" key="2">
    <source>
        <dbReference type="RuleBase" id="RU369043"/>
    </source>
</evidence>
<dbReference type="InterPro" id="IPR056816">
    <property type="entry name" value="ACR2/9/10_N"/>
</dbReference>
<organism evidence="4 5">
    <name type="scientific">Papaver somniferum</name>
    <name type="common">Opium poppy</name>
    <dbReference type="NCBI Taxonomy" id="3469"/>
    <lineage>
        <taxon>Eukaryota</taxon>
        <taxon>Viridiplantae</taxon>
        <taxon>Streptophyta</taxon>
        <taxon>Embryophyta</taxon>
        <taxon>Tracheophyta</taxon>
        <taxon>Spermatophyta</taxon>
        <taxon>Magnoliopsida</taxon>
        <taxon>Ranunculales</taxon>
        <taxon>Papaveraceae</taxon>
        <taxon>Papaveroideae</taxon>
        <taxon>Papaver</taxon>
    </lineage>
</organism>
<proteinExistence type="predicted"/>
<gene>
    <name evidence="4" type="ORF">C5167_046753</name>
</gene>
<evidence type="ECO:0000259" key="3">
    <source>
        <dbReference type="PROSITE" id="PS51671"/>
    </source>
</evidence>
<reference evidence="4 5" key="1">
    <citation type="journal article" date="2018" name="Science">
        <title>The opium poppy genome and morphinan production.</title>
        <authorList>
            <person name="Guo L."/>
            <person name="Winzer T."/>
            <person name="Yang X."/>
            <person name="Li Y."/>
            <person name="Ning Z."/>
            <person name="He Z."/>
            <person name="Teodor R."/>
            <person name="Lu Y."/>
            <person name="Bowser T.A."/>
            <person name="Graham I.A."/>
            <person name="Ye K."/>
        </authorList>
    </citation>
    <scope>NUCLEOTIDE SEQUENCE [LARGE SCALE GENOMIC DNA]</scope>
    <source>
        <strain evidence="5">cv. HN1</strain>
        <tissue evidence="4">Leaves</tissue>
    </source>
</reference>
<dbReference type="Proteomes" id="UP000316621">
    <property type="component" value="Chromosome 11"/>
</dbReference>
<dbReference type="PANTHER" id="PTHR31096:SF65">
    <property type="entry name" value="ACT DOMAIN-CONTAINING PROTEIN ACR9"/>
    <property type="match status" value="1"/>
</dbReference>
<evidence type="ECO:0000313" key="4">
    <source>
        <dbReference type="EMBL" id="RZC83965.1"/>
    </source>
</evidence>
<evidence type="ECO:0000256" key="1">
    <source>
        <dbReference type="ARBA" id="ARBA00022737"/>
    </source>
</evidence>
<dbReference type="EMBL" id="CM010725">
    <property type="protein sequence ID" value="RZC83965.1"/>
    <property type="molecule type" value="Genomic_DNA"/>
</dbReference>